<dbReference type="EMBL" id="CP061800">
    <property type="protein sequence ID" value="QTA89607.1"/>
    <property type="molecule type" value="Genomic_DNA"/>
</dbReference>
<dbReference type="SMART" id="SM00895">
    <property type="entry name" value="FCD"/>
    <property type="match status" value="1"/>
</dbReference>
<dbReference type="InterPro" id="IPR011711">
    <property type="entry name" value="GntR_C"/>
</dbReference>
<keyword evidence="2" id="KW-0238">DNA-binding</keyword>
<dbReference type="RefSeq" id="WP_207678152.1">
    <property type="nucleotide sequence ID" value="NZ_CP061800.1"/>
</dbReference>
<proteinExistence type="predicted"/>
<dbReference type="Pfam" id="PF07729">
    <property type="entry name" value="FCD"/>
    <property type="match status" value="1"/>
</dbReference>
<dbReference type="SUPFAM" id="SSF46785">
    <property type="entry name" value="Winged helix' DNA-binding domain"/>
    <property type="match status" value="1"/>
</dbReference>
<reference evidence="5" key="1">
    <citation type="journal article" date="2021" name="Microb. Physiol.">
        <title>Proteogenomic Insights into the Physiology of Marine, Sulfate-Reducing, Filamentous Desulfonema limicola and Desulfonema magnum.</title>
        <authorList>
            <person name="Schnaars V."/>
            <person name="Wohlbrand L."/>
            <person name="Scheve S."/>
            <person name="Hinrichs C."/>
            <person name="Reinhardt R."/>
            <person name="Rabus R."/>
        </authorList>
    </citation>
    <scope>NUCLEOTIDE SEQUENCE</scope>
    <source>
        <strain evidence="5">4be13</strain>
    </source>
</reference>
<evidence type="ECO:0000313" key="5">
    <source>
        <dbReference type="EMBL" id="QTA89607.1"/>
    </source>
</evidence>
<dbReference type="Gene3D" id="1.10.10.10">
    <property type="entry name" value="Winged helix-like DNA-binding domain superfamily/Winged helix DNA-binding domain"/>
    <property type="match status" value="1"/>
</dbReference>
<dbReference type="SMART" id="SM00345">
    <property type="entry name" value="HTH_GNTR"/>
    <property type="match status" value="1"/>
</dbReference>
<dbReference type="KEGG" id="dmm:dnm_056630"/>
<dbReference type="InterPro" id="IPR036390">
    <property type="entry name" value="WH_DNA-bd_sf"/>
</dbReference>
<evidence type="ECO:0000259" key="4">
    <source>
        <dbReference type="PROSITE" id="PS50949"/>
    </source>
</evidence>
<accession>A0A975GQ81</accession>
<dbReference type="Pfam" id="PF00392">
    <property type="entry name" value="GntR"/>
    <property type="match status" value="1"/>
</dbReference>
<protein>
    <submittedName>
        <fullName evidence="5">GntR family transcriptional regulator</fullName>
    </submittedName>
</protein>
<evidence type="ECO:0000256" key="1">
    <source>
        <dbReference type="ARBA" id="ARBA00023015"/>
    </source>
</evidence>
<evidence type="ECO:0000313" key="6">
    <source>
        <dbReference type="Proteomes" id="UP000663722"/>
    </source>
</evidence>
<dbReference type="SUPFAM" id="SSF48008">
    <property type="entry name" value="GntR ligand-binding domain-like"/>
    <property type="match status" value="1"/>
</dbReference>
<dbReference type="InterPro" id="IPR000524">
    <property type="entry name" value="Tscrpt_reg_HTH_GntR"/>
</dbReference>
<dbReference type="AlphaFoldDB" id="A0A975GQ81"/>
<dbReference type="PANTHER" id="PTHR43537">
    <property type="entry name" value="TRANSCRIPTIONAL REGULATOR, GNTR FAMILY"/>
    <property type="match status" value="1"/>
</dbReference>
<keyword evidence="6" id="KW-1185">Reference proteome</keyword>
<keyword evidence="3" id="KW-0804">Transcription</keyword>
<dbReference type="InterPro" id="IPR008920">
    <property type="entry name" value="TF_FadR/GntR_C"/>
</dbReference>
<dbReference type="InterPro" id="IPR036388">
    <property type="entry name" value="WH-like_DNA-bd_sf"/>
</dbReference>
<keyword evidence="1" id="KW-0805">Transcription regulation</keyword>
<dbReference type="PANTHER" id="PTHR43537:SF51">
    <property type="entry name" value="HTH-TYPE TRANSCRIPTIONAL REGULATOR LGOR-RELATED"/>
    <property type="match status" value="1"/>
</dbReference>
<dbReference type="Gene3D" id="1.20.120.530">
    <property type="entry name" value="GntR ligand-binding domain-like"/>
    <property type="match status" value="1"/>
</dbReference>
<dbReference type="GO" id="GO:0003700">
    <property type="term" value="F:DNA-binding transcription factor activity"/>
    <property type="evidence" value="ECO:0007669"/>
    <property type="project" value="InterPro"/>
</dbReference>
<dbReference type="PROSITE" id="PS50949">
    <property type="entry name" value="HTH_GNTR"/>
    <property type="match status" value="1"/>
</dbReference>
<name>A0A975GQ81_9BACT</name>
<feature type="domain" description="HTH gntR-type" evidence="4">
    <location>
        <begin position="14"/>
        <end position="81"/>
    </location>
</feature>
<organism evidence="5 6">
    <name type="scientific">Desulfonema magnum</name>
    <dbReference type="NCBI Taxonomy" id="45655"/>
    <lineage>
        <taxon>Bacteria</taxon>
        <taxon>Pseudomonadati</taxon>
        <taxon>Thermodesulfobacteriota</taxon>
        <taxon>Desulfobacteria</taxon>
        <taxon>Desulfobacterales</taxon>
        <taxon>Desulfococcaceae</taxon>
        <taxon>Desulfonema</taxon>
    </lineage>
</organism>
<evidence type="ECO:0000256" key="3">
    <source>
        <dbReference type="ARBA" id="ARBA00023163"/>
    </source>
</evidence>
<gene>
    <name evidence="5" type="ORF">dnm_056630</name>
</gene>
<dbReference type="GO" id="GO:0003677">
    <property type="term" value="F:DNA binding"/>
    <property type="evidence" value="ECO:0007669"/>
    <property type="project" value="UniProtKB-KW"/>
</dbReference>
<evidence type="ECO:0000256" key="2">
    <source>
        <dbReference type="ARBA" id="ARBA00023125"/>
    </source>
</evidence>
<sequence length="233" mass="27243">MKQRSDKKARAGLEDMSHKAYHAIRKMLYHKELVPGQKIVYRELTERLDMSPTPVIQALSWLEFQGLAFRKPNCGYYITPCSLEELEELFEIRELLEPSLIPAVIENLDEEGLEELKSALEAHRSAAKNVYSKERLFRNREFHLTLASLSKKHNRIRILQNIFDVLFLKYGGSYLSFSSLNAFNREHQKIYDCVAAKKIKEARKLLSKHTANVKEQIVSSYKQMIEEKHNLEF</sequence>
<dbReference type="Proteomes" id="UP000663722">
    <property type="component" value="Chromosome"/>
</dbReference>